<reference evidence="2" key="1">
    <citation type="submission" date="2019-10" db="EMBL/GenBank/DDBJ databases">
        <title>Conservation and host-specific expression of non-tandemly repeated heterogenous ribosome RNA gene in arbuscular mycorrhizal fungi.</title>
        <authorList>
            <person name="Maeda T."/>
            <person name="Kobayashi Y."/>
            <person name="Nakagawa T."/>
            <person name="Ezawa T."/>
            <person name="Yamaguchi K."/>
            <person name="Bino T."/>
            <person name="Nishimoto Y."/>
            <person name="Shigenobu S."/>
            <person name="Kawaguchi M."/>
        </authorList>
    </citation>
    <scope>NUCLEOTIDE SEQUENCE</scope>
    <source>
        <strain evidence="2">HR1</strain>
    </source>
</reference>
<accession>A0A8H3LQC5</accession>
<comment type="caution">
    <text evidence="2">The sequence shown here is derived from an EMBL/GenBank/DDBJ whole genome shotgun (WGS) entry which is preliminary data.</text>
</comment>
<gene>
    <name evidence="2" type="ORF">RCL2_001799900</name>
</gene>
<evidence type="ECO:0000313" key="3">
    <source>
        <dbReference type="Proteomes" id="UP000615446"/>
    </source>
</evidence>
<evidence type="ECO:0000313" key="2">
    <source>
        <dbReference type="EMBL" id="GES91164.1"/>
    </source>
</evidence>
<sequence>MFDTEKRQNSTNKLYLNYLKGIGTTFTLVSALLLLKVPLLPLEIVSVTSTAARPKYPLVEPDGDLVQDKRLLQFQRWK</sequence>
<protein>
    <submittedName>
        <fullName evidence="2">Uncharacterized protein</fullName>
    </submittedName>
</protein>
<organism evidence="2 3">
    <name type="scientific">Rhizophagus clarus</name>
    <dbReference type="NCBI Taxonomy" id="94130"/>
    <lineage>
        <taxon>Eukaryota</taxon>
        <taxon>Fungi</taxon>
        <taxon>Fungi incertae sedis</taxon>
        <taxon>Mucoromycota</taxon>
        <taxon>Glomeromycotina</taxon>
        <taxon>Glomeromycetes</taxon>
        <taxon>Glomerales</taxon>
        <taxon>Glomeraceae</taxon>
        <taxon>Rhizophagus</taxon>
    </lineage>
</organism>
<evidence type="ECO:0000256" key="1">
    <source>
        <dbReference type="SAM" id="Phobius"/>
    </source>
</evidence>
<keyword evidence="1" id="KW-1133">Transmembrane helix</keyword>
<keyword evidence="1" id="KW-0472">Membrane</keyword>
<dbReference type="EMBL" id="BLAL01000197">
    <property type="protein sequence ID" value="GES91164.1"/>
    <property type="molecule type" value="Genomic_DNA"/>
</dbReference>
<dbReference type="Proteomes" id="UP000615446">
    <property type="component" value="Unassembled WGS sequence"/>
</dbReference>
<dbReference type="AlphaFoldDB" id="A0A8H3LQC5"/>
<proteinExistence type="predicted"/>
<feature type="transmembrane region" description="Helical" evidence="1">
    <location>
        <begin position="15"/>
        <end position="35"/>
    </location>
</feature>
<keyword evidence="1" id="KW-0812">Transmembrane</keyword>
<name>A0A8H3LQC5_9GLOM</name>